<evidence type="ECO:0000256" key="1">
    <source>
        <dbReference type="ARBA" id="ARBA00004992"/>
    </source>
</evidence>
<dbReference type="GO" id="GO:0005524">
    <property type="term" value="F:ATP binding"/>
    <property type="evidence" value="ECO:0007669"/>
    <property type="project" value="UniProtKB-KW"/>
</dbReference>
<dbReference type="VEuPathDB" id="CryptoDB:CmeUKMEL1_16020"/>
<dbReference type="EMBL" id="JIBK01000049">
    <property type="protein sequence ID" value="POM85163.1"/>
    <property type="molecule type" value="Genomic_DNA"/>
</dbReference>
<dbReference type="GO" id="GO:0006227">
    <property type="term" value="P:dUDP biosynthetic process"/>
    <property type="evidence" value="ECO:0007669"/>
    <property type="project" value="TreeGrafter"/>
</dbReference>
<dbReference type="EC" id="2.7.4.9" evidence="3"/>
<keyword evidence="7" id="KW-0547">Nucleotide-binding</keyword>
<dbReference type="AlphaFoldDB" id="A0A2P4Z501"/>
<evidence type="ECO:0000256" key="5">
    <source>
        <dbReference type="ARBA" id="ARBA00022679"/>
    </source>
</evidence>
<feature type="domain" description="Thymidylate kinase-like" evidence="10">
    <location>
        <begin position="16"/>
        <end position="194"/>
    </location>
</feature>
<dbReference type="GO" id="GO:0004550">
    <property type="term" value="F:nucleoside diphosphate kinase activity"/>
    <property type="evidence" value="ECO:0007669"/>
    <property type="project" value="TreeGrafter"/>
</dbReference>
<keyword evidence="12" id="KW-1185">Reference proteome</keyword>
<dbReference type="InterPro" id="IPR018095">
    <property type="entry name" value="Thymidylate_kin_CS"/>
</dbReference>
<comment type="pathway">
    <text evidence="1">Pyrimidine metabolism; dTTP biosynthesis.</text>
</comment>
<evidence type="ECO:0000256" key="9">
    <source>
        <dbReference type="ARBA" id="ARBA00022840"/>
    </source>
</evidence>
<dbReference type="PROSITE" id="PS01331">
    <property type="entry name" value="THYMIDYLATE_KINASE"/>
    <property type="match status" value="1"/>
</dbReference>
<dbReference type="Proteomes" id="UP000236928">
    <property type="component" value="Unassembled WGS sequence"/>
</dbReference>
<gene>
    <name evidence="11" type="ORF">CmeUKMEL1_16020</name>
</gene>
<dbReference type="InterPro" id="IPR018094">
    <property type="entry name" value="Thymidylate_kinase"/>
</dbReference>
<dbReference type="OrthoDB" id="425602at2759"/>
<sequence>MQEKNPGKKRGIFIVLEGTDRSGKTTQSKKIRDYLISIGRKCIETKFPDRSTNIGKMLDSYLGKSIKMAPQVSHLLFTANRWELNNYIKENLENGIDVVCDRYSFSGIAYSSGAINLDFEWCKSREQGLISPDVVIFLEINLDLSSTRSGFGVEIYENISDQSSVRKVYQKFSNYSFWRKINASQSPDDVFKEIIPHIEKVLQNIKPISYLWDED</sequence>
<dbReference type="GO" id="GO:0005739">
    <property type="term" value="C:mitochondrion"/>
    <property type="evidence" value="ECO:0007669"/>
    <property type="project" value="TreeGrafter"/>
</dbReference>
<dbReference type="Pfam" id="PF02223">
    <property type="entry name" value="Thymidylate_kin"/>
    <property type="match status" value="1"/>
</dbReference>
<evidence type="ECO:0000256" key="7">
    <source>
        <dbReference type="ARBA" id="ARBA00022741"/>
    </source>
</evidence>
<dbReference type="GO" id="GO:0006235">
    <property type="term" value="P:dTTP biosynthetic process"/>
    <property type="evidence" value="ECO:0007669"/>
    <property type="project" value="TreeGrafter"/>
</dbReference>
<evidence type="ECO:0000313" key="11">
    <source>
        <dbReference type="EMBL" id="POM85163.1"/>
    </source>
</evidence>
<dbReference type="GO" id="GO:0004798">
    <property type="term" value="F:dTMP kinase activity"/>
    <property type="evidence" value="ECO:0007669"/>
    <property type="project" value="UniProtKB-EC"/>
</dbReference>
<dbReference type="PANTHER" id="PTHR10344:SF1">
    <property type="entry name" value="THYMIDYLATE KINASE"/>
    <property type="match status" value="1"/>
</dbReference>
<dbReference type="PANTHER" id="PTHR10344">
    <property type="entry name" value="THYMIDYLATE KINASE"/>
    <property type="match status" value="1"/>
</dbReference>
<organism evidence="11 12">
    <name type="scientific">Cryptosporidium meleagridis</name>
    <dbReference type="NCBI Taxonomy" id="93969"/>
    <lineage>
        <taxon>Eukaryota</taxon>
        <taxon>Sar</taxon>
        <taxon>Alveolata</taxon>
        <taxon>Apicomplexa</taxon>
        <taxon>Conoidasida</taxon>
        <taxon>Coccidia</taxon>
        <taxon>Eucoccidiorida</taxon>
        <taxon>Eimeriorina</taxon>
        <taxon>Cryptosporidiidae</taxon>
        <taxon>Cryptosporidium</taxon>
    </lineage>
</organism>
<proteinExistence type="inferred from homology"/>
<evidence type="ECO:0000313" key="12">
    <source>
        <dbReference type="Proteomes" id="UP000236928"/>
    </source>
</evidence>
<keyword evidence="8 11" id="KW-0418">Kinase</keyword>
<dbReference type="Gene3D" id="3.40.50.300">
    <property type="entry name" value="P-loop containing nucleotide triphosphate hydrolases"/>
    <property type="match status" value="1"/>
</dbReference>
<evidence type="ECO:0000256" key="8">
    <source>
        <dbReference type="ARBA" id="ARBA00022777"/>
    </source>
</evidence>
<dbReference type="GO" id="GO:0005829">
    <property type="term" value="C:cytosol"/>
    <property type="evidence" value="ECO:0007669"/>
    <property type="project" value="TreeGrafter"/>
</dbReference>
<evidence type="ECO:0000256" key="4">
    <source>
        <dbReference type="ARBA" id="ARBA00017144"/>
    </source>
</evidence>
<dbReference type="InterPro" id="IPR039430">
    <property type="entry name" value="Thymidylate_kin-like_dom"/>
</dbReference>
<evidence type="ECO:0000259" key="10">
    <source>
        <dbReference type="Pfam" id="PF02223"/>
    </source>
</evidence>
<comment type="similarity">
    <text evidence="2">Belongs to the thymidylate kinase family.</text>
</comment>
<keyword evidence="9" id="KW-0067">ATP-binding</keyword>
<dbReference type="InterPro" id="IPR027417">
    <property type="entry name" value="P-loop_NTPase"/>
</dbReference>
<dbReference type="FunFam" id="3.40.50.300:FF:000679">
    <property type="entry name" value="Thymidylate kinase"/>
    <property type="match status" value="1"/>
</dbReference>
<name>A0A2P4Z501_9CRYT</name>
<comment type="caution">
    <text evidence="11">The sequence shown here is derived from an EMBL/GenBank/DDBJ whole genome shotgun (WGS) entry which is preliminary data.</text>
</comment>
<dbReference type="NCBIfam" id="TIGR00041">
    <property type="entry name" value="DTMP_kinase"/>
    <property type="match status" value="1"/>
</dbReference>
<reference evidence="11 12" key="1">
    <citation type="submission" date="2014-04" db="EMBL/GenBank/DDBJ databases">
        <title>Comparative Genomics of Cryptosporidium Species.</title>
        <authorList>
            <person name="Silva J.C."/>
            <person name="Su Q."/>
            <person name="Chalmers R."/>
            <person name="Chibucos M.C."/>
            <person name="Elwin K."/>
            <person name="Godinez A."/>
            <person name="Guo F."/>
            <person name="Huynh K."/>
            <person name="Orvis J."/>
            <person name="Ott S."/>
            <person name="Sadzewicz L."/>
            <person name="Sengamalay N."/>
            <person name="Shetty A."/>
            <person name="Sun M."/>
            <person name="Tallon L."/>
            <person name="Xiao L."/>
            <person name="Zhang H."/>
            <person name="Fraser C.M."/>
            <person name="Zhu G."/>
            <person name="Kissinger J."/>
            <person name="Widmer G."/>
        </authorList>
    </citation>
    <scope>NUCLEOTIDE SEQUENCE [LARGE SCALE GENOMIC DNA]</scope>
    <source>
        <strain evidence="11 12">UKMEL1</strain>
    </source>
</reference>
<evidence type="ECO:0000256" key="3">
    <source>
        <dbReference type="ARBA" id="ARBA00012980"/>
    </source>
</evidence>
<keyword evidence="6" id="KW-0545">Nucleotide biosynthesis</keyword>
<dbReference type="GO" id="GO:0006233">
    <property type="term" value="P:dTDP biosynthetic process"/>
    <property type="evidence" value="ECO:0007669"/>
    <property type="project" value="InterPro"/>
</dbReference>
<dbReference type="HAMAP" id="MF_00165">
    <property type="entry name" value="Thymidylate_kinase"/>
    <property type="match status" value="1"/>
</dbReference>
<evidence type="ECO:0000256" key="2">
    <source>
        <dbReference type="ARBA" id="ARBA00009776"/>
    </source>
</evidence>
<dbReference type="GO" id="GO:0005634">
    <property type="term" value="C:nucleus"/>
    <property type="evidence" value="ECO:0007669"/>
    <property type="project" value="TreeGrafter"/>
</dbReference>
<dbReference type="SUPFAM" id="SSF52540">
    <property type="entry name" value="P-loop containing nucleoside triphosphate hydrolases"/>
    <property type="match status" value="1"/>
</dbReference>
<accession>A0A2P4Z501</accession>
<protein>
    <recommendedName>
        <fullName evidence="4">Thymidylate kinase</fullName>
        <ecNumber evidence="3">2.7.4.9</ecNumber>
    </recommendedName>
</protein>
<keyword evidence="5" id="KW-0808">Transferase</keyword>
<dbReference type="CDD" id="cd01672">
    <property type="entry name" value="TMPK"/>
    <property type="match status" value="1"/>
</dbReference>
<evidence type="ECO:0000256" key="6">
    <source>
        <dbReference type="ARBA" id="ARBA00022727"/>
    </source>
</evidence>